<reference evidence="2" key="1">
    <citation type="submission" date="2020-07" db="EMBL/GenBank/DDBJ databases">
        <title>Huge and variable diversity of episymbiotic CPR bacteria and DPANN archaea in groundwater ecosystems.</title>
        <authorList>
            <person name="He C.Y."/>
            <person name="Keren R."/>
            <person name="Whittaker M."/>
            <person name="Farag I.F."/>
            <person name="Doudna J."/>
            <person name="Cate J.H.D."/>
            <person name="Banfield J.F."/>
        </authorList>
    </citation>
    <scope>NUCLEOTIDE SEQUENCE</scope>
    <source>
        <strain evidence="2">NC_groundwater_763_Ag_S-0.2um_68_21</strain>
    </source>
</reference>
<keyword evidence="1" id="KW-0812">Transmembrane</keyword>
<feature type="transmembrane region" description="Helical" evidence="1">
    <location>
        <begin position="12"/>
        <end position="34"/>
    </location>
</feature>
<evidence type="ECO:0000256" key="1">
    <source>
        <dbReference type="SAM" id="Phobius"/>
    </source>
</evidence>
<keyword evidence="1" id="KW-1133">Transmembrane helix</keyword>
<dbReference type="EMBL" id="JACPUR010000041">
    <property type="protein sequence ID" value="MBI3129603.1"/>
    <property type="molecule type" value="Genomic_DNA"/>
</dbReference>
<organism evidence="2 3">
    <name type="scientific">Tectimicrobiota bacterium</name>
    <dbReference type="NCBI Taxonomy" id="2528274"/>
    <lineage>
        <taxon>Bacteria</taxon>
        <taxon>Pseudomonadati</taxon>
        <taxon>Nitrospinota/Tectimicrobiota group</taxon>
        <taxon>Candidatus Tectimicrobiota</taxon>
    </lineage>
</organism>
<evidence type="ECO:0000313" key="2">
    <source>
        <dbReference type="EMBL" id="MBI3129603.1"/>
    </source>
</evidence>
<name>A0A932I3W5_UNCTE</name>
<accession>A0A932I3W5</accession>
<feature type="transmembrane region" description="Helical" evidence="1">
    <location>
        <begin position="109"/>
        <end position="130"/>
    </location>
</feature>
<protein>
    <recommendedName>
        <fullName evidence="4">DUF4149 domain-containing protein</fullName>
    </recommendedName>
</protein>
<feature type="transmembrane region" description="Helical" evidence="1">
    <location>
        <begin position="151"/>
        <end position="174"/>
    </location>
</feature>
<feature type="transmembrane region" description="Helical" evidence="1">
    <location>
        <begin position="85"/>
        <end position="103"/>
    </location>
</feature>
<evidence type="ECO:0000313" key="3">
    <source>
        <dbReference type="Proteomes" id="UP000782312"/>
    </source>
</evidence>
<dbReference type="AlphaFoldDB" id="A0A932I3W5"/>
<gene>
    <name evidence="2" type="ORF">HYZ11_18495</name>
</gene>
<comment type="caution">
    <text evidence="2">The sequence shown here is derived from an EMBL/GenBank/DDBJ whole genome shotgun (WGS) entry which is preliminary data.</text>
</comment>
<dbReference type="Proteomes" id="UP000782312">
    <property type="component" value="Unassembled WGS sequence"/>
</dbReference>
<keyword evidence="1" id="KW-0472">Membrane</keyword>
<evidence type="ECO:0008006" key="4">
    <source>
        <dbReference type="Google" id="ProtNLM"/>
    </source>
</evidence>
<proteinExistence type="predicted"/>
<sequence>MPVRPSAPAWAVPAGALLAALLAAWLGATVMVWWSAAGTFQALSPARNPGLAQRLAPLEPARREAFLRFAAGEVNRRMFRGWARAQAVLAALALAAAWAAPRLAGGGTGLRICLALLALTAALQALWLSPEIERLGLELDRAREEAALRRFGLLHAAFSVTDLVKAALLAAGIWMSRKRESPIGISA</sequence>